<keyword evidence="1 2" id="KW-0143">Chaperone</keyword>
<dbReference type="HAMAP" id="MF_01384">
    <property type="entry name" value="UreD"/>
    <property type="match status" value="1"/>
</dbReference>
<name>A0A7W7FWN3_9PSEU</name>
<dbReference type="EMBL" id="JACHMH010000001">
    <property type="protein sequence ID" value="MBB4681681.1"/>
    <property type="molecule type" value="Genomic_DNA"/>
</dbReference>
<proteinExistence type="inferred from homology"/>
<evidence type="ECO:0000256" key="1">
    <source>
        <dbReference type="ARBA" id="ARBA00023186"/>
    </source>
</evidence>
<accession>A0A7W7FWN3</accession>
<keyword evidence="2" id="KW-0996">Nickel insertion</keyword>
<comment type="subunit">
    <text evidence="2">UreD, UreF and UreG form a complex that acts as a GTP-hydrolysis-dependent molecular chaperone, activating the urease apoprotein by helping to assemble the nickel containing metallocenter of UreC. The UreE protein probably delivers the nickel.</text>
</comment>
<keyword evidence="4" id="KW-1185">Reference proteome</keyword>
<sequence length="247" mass="25147">MRADAALTVLATPDGRSVLSVQRSRPPLTLRRTRAAGPGARVCLVGSAGGPLGGDELSLALEVGPGAALHLRSTSAQLVQPDLDGRAASVRMSATVGAGATLEVGLEPTVLAAGCLLHASTEVELAADATLCWRETTVLGRHAEPAGRAVQRWRVRRAGRPLLRTTTTLLDPAGYRSPALLGQARVLTTVLVAAPGLAPPERVLSGGRGAVHVLPEAALVSVLAADTVAAAAGLAELTEGWLDKLSG</sequence>
<comment type="similarity">
    <text evidence="2">Belongs to the UreD family.</text>
</comment>
<comment type="function">
    <text evidence="2">Required for maturation of urease via the functional incorporation of the urease nickel metallocenter.</text>
</comment>
<organism evidence="3 4">
    <name type="scientific">Crossiella cryophila</name>
    <dbReference type="NCBI Taxonomy" id="43355"/>
    <lineage>
        <taxon>Bacteria</taxon>
        <taxon>Bacillati</taxon>
        <taxon>Actinomycetota</taxon>
        <taxon>Actinomycetes</taxon>
        <taxon>Pseudonocardiales</taxon>
        <taxon>Pseudonocardiaceae</taxon>
        <taxon>Crossiella</taxon>
    </lineage>
</organism>
<dbReference type="AlphaFoldDB" id="A0A7W7FWN3"/>
<gene>
    <name evidence="2" type="primary">ureD</name>
    <name evidence="3" type="ORF">HNR67_007799</name>
</gene>
<reference evidence="3 4" key="1">
    <citation type="submission" date="2020-08" db="EMBL/GenBank/DDBJ databases">
        <title>Sequencing the genomes of 1000 actinobacteria strains.</title>
        <authorList>
            <person name="Klenk H.-P."/>
        </authorList>
    </citation>
    <scope>NUCLEOTIDE SEQUENCE [LARGE SCALE GENOMIC DNA]</scope>
    <source>
        <strain evidence="3 4">DSM 44230</strain>
    </source>
</reference>
<evidence type="ECO:0000256" key="2">
    <source>
        <dbReference type="HAMAP-Rule" id="MF_01384"/>
    </source>
</evidence>
<evidence type="ECO:0000313" key="4">
    <source>
        <dbReference type="Proteomes" id="UP000533598"/>
    </source>
</evidence>
<dbReference type="Pfam" id="PF01774">
    <property type="entry name" value="UreD"/>
    <property type="match status" value="1"/>
</dbReference>
<evidence type="ECO:0000313" key="3">
    <source>
        <dbReference type="EMBL" id="MBB4681681.1"/>
    </source>
</evidence>
<dbReference type="InterPro" id="IPR002669">
    <property type="entry name" value="UreD"/>
</dbReference>
<dbReference type="GO" id="GO:0005737">
    <property type="term" value="C:cytoplasm"/>
    <property type="evidence" value="ECO:0007669"/>
    <property type="project" value="UniProtKB-SubCell"/>
</dbReference>
<dbReference type="Proteomes" id="UP000533598">
    <property type="component" value="Unassembled WGS sequence"/>
</dbReference>
<protein>
    <recommendedName>
        <fullName evidence="2">Urease accessory protein UreD</fullName>
    </recommendedName>
</protein>
<keyword evidence="2" id="KW-0963">Cytoplasm</keyword>
<comment type="caution">
    <text evidence="3">The sequence shown here is derived from an EMBL/GenBank/DDBJ whole genome shotgun (WGS) entry which is preliminary data.</text>
</comment>
<dbReference type="RefSeq" id="WP_185008433.1">
    <property type="nucleotide sequence ID" value="NZ_BAAAUI010000014.1"/>
</dbReference>
<dbReference type="GO" id="GO:0016151">
    <property type="term" value="F:nickel cation binding"/>
    <property type="evidence" value="ECO:0007669"/>
    <property type="project" value="UniProtKB-UniRule"/>
</dbReference>
<comment type="subcellular location">
    <subcellularLocation>
        <location evidence="2">Cytoplasm</location>
    </subcellularLocation>
</comment>